<evidence type="ECO:0000313" key="6">
    <source>
        <dbReference type="EMBL" id="PYE39791.1"/>
    </source>
</evidence>
<sequence>MFSKTTDKQNKDDILDYDMKYLISEEEKLKEKLKDSSHLERFAKDLMLFMSLLKDYYKGNYRKVPYKTISAGVVGLLYTLNPIDIIPDFIPFIGHIDDALVLGFCLKLIEKDLKKYQIWKNSQSATTKKTNVKKQA</sequence>
<gene>
    <name evidence="6" type="ORF">DFP82_103239</name>
</gene>
<dbReference type="AlphaFoldDB" id="A0A2V4V1P9"/>
<dbReference type="InterPro" id="IPR010652">
    <property type="entry name" value="DUF1232"/>
</dbReference>
<reference evidence="6 7" key="1">
    <citation type="submission" date="2018-06" db="EMBL/GenBank/DDBJ databases">
        <title>Genomic Encyclopedia of Type Strains, Phase III (KMG-III): the genomes of soil and plant-associated and newly described type strains.</title>
        <authorList>
            <person name="Whitman W."/>
        </authorList>
    </citation>
    <scope>NUCLEOTIDE SEQUENCE [LARGE SCALE GENOMIC DNA]</scope>
    <source>
        <strain evidence="6 7">CECT 5889</strain>
    </source>
</reference>
<comment type="caution">
    <text evidence="6">The sequence shown here is derived from an EMBL/GenBank/DDBJ whole genome shotgun (WGS) entry which is preliminary data.</text>
</comment>
<dbReference type="GO" id="GO:0012505">
    <property type="term" value="C:endomembrane system"/>
    <property type="evidence" value="ECO:0007669"/>
    <property type="project" value="UniProtKB-SubCell"/>
</dbReference>
<accession>A0A2V4V1P9</accession>
<evidence type="ECO:0000256" key="4">
    <source>
        <dbReference type="ARBA" id="ARBA00023136"/>
    </source>
</evidence>
<dbReference type="Proteomes" id="UP000247746">
    <property type="component" value="Unassembled WGS sequence"/>
</dbReference>
<keyword evidence="4" id="KW-0472">Membrane</keyword>
<dbReference type="EMBL" id="QJSU01000003">
    <property type="protein sequence ID" value="PYE39791.1"/>
    <property type="molecule type" value="Genomic_DNA"/>
</dbReference>
<dbReference type="Pfam" id="PF06803">
    <property type="entry name" value="DUF1232"/>
    <property type="match status" value="1"/>
</dbReference>
<keyword evidence="7" id="KW-1185">Reference proteome</keyword>
<protein>
    <submittedName>
        <fullName evidence="6">Uncharacterized membrane protein YkvA (DUF1232 family)</fullName>
    </submittedName>
</protein>
<dbReference type="OrthoDB" id="9804184at2"/>
<keyword evidence="2" id="KW-0812">Transmembrane</keyword>
<evidence type="ECO:0000256" key="3">
    <source>
        <dbReference type="ARBA" id="ARBA00022989"/>
    </source>
</evidence>
<dbReference type="RefSeq" id="WP_110922771.1">
    <property type="nucleotide sequence ID" value="NZ_QJSU01000003.1"/>
</dbReference>
<evidence type="ECO:0000259" key="5">
    <source>
        <dbReference type="Pfam" id="PF06803"/>
    </source>
</evidence>
<name>A0A2V4V1P9_9GAMM</name>
<evidence type="ECO:0000313" key="7">
    <source>
        <dbReference type="Proteomes" id="UP000247746"/>
    </source>
</evidence>
<evidence type="ECO:0000256" key="2">
    <source>
        <dbReference type="ARBA" id="ARBA00022692"/>
    </source>
</evidence>
<evidence type="ECO:0000256" key="1">
    <source>
        <dbReference type="ARBA" id="ARBA00004127"/>
    </source>
</evidence>
<comment type="subcellular location">
    <subcellularLocation>
        <location evidence="1">Endomembrane system</location>
        <topology evidence="1">Multi-pass membrane protein</topology>
    </subcellularLocation>
</comment>
<organism evidence="6 7">
    <name type="scientific">Psychrobacter fozii</name>
    <dbReference type="NCBI Taxonomy" id="198480"/>
    <lineage>
        <taxon>Bacteria</taxon>
        <taxon>Pseudomonadati</taxon>
        <taxon>Pseudomonadota</taxon>
        <taxon>Gammaproteobacteria</taxon>
        <taxon>Moraxellales</taxon>
        <taxon>Moraxellaceae</taxon>
        <taxon>Psychrobacter</taxon>
    </lineage>
</organism>
<proteinExistence type="predicted"/>
<feature type="domain" description="DUF1232" evidence="5">
    <location>
        <begin position="73"/>
        <end position="104"/>
    </location>
</feature>
<keyword evidence="3" id="KW-1133">Transmembrane helix</keyword>